<dbReference type="CDD" id="cd00707">
    <property type="entry name" value="Pancreat_lipase_like"/>
    <property type="match status" value="1"/>
</dbReference>
<organism evidence="6 7">
    <name type="scientific">Lucilia cuprina</name>
    <name type="common">Green bottle fly</name>
    <name type="synonym">Australian sheep blowfly</name>
    <dbReference type="NCBI Taxonomy" id="7375"/>
    <lineage>
        <taxon>Eukaryota</taxon>
        <taxon>Metazoa</taxon>
        <taxon>Ecdysozoa</taxon>
        <taxon>Arthropoda</taxon>
        <taxon>Hexapoda</taxon>
        <taxon>Insecta</taxon>
        <taxon>Pterygota</taxon>
        <taxon>Neoptera</taxon>
        <taxon>Endopterygota</taxon>
        <taxon>Diptera</taxon>
        <taxon>Brachycera</taxon>
        <taxon>Muscomorpha</taxon>
        <taxon>Oestroidea</taxon>
        <taxon>Calliphoridae</taxon>
        <taxon>Luciliinae</taxon>
        <taxon>Lucilia</taxon>
    </lineage>
</organism>
<dbReference type="GO" id="GO:0005615">
    <property type="term" value="C:extracellular space"/>
    <property type="evidence" value="ECO:0007669"/>
    <property type="project" value="TreeGrafter"/>
</dbReference>
<evidence type="ECO:0000256" key="3">
    <source>
        <dbReference type="ARBA" id="ARBA00022525"/>
    </source>
</evidence>
<evidence type="ECO:0000313" key="7">
    <source>
        <dbReference type="Proteomes" id="UP000037069"/>
    </source>
</evidence>
<comment type="similarity">
    <text evidence="2 4">Belongs to the AB hydrolase superfamily. Lipase family.</text>
</comment>
<evidence type="ECO:0000256" key="1">
    <source>
        <dbReference type="ARBA" id="ARBA00004613"/>
    </source>
</evidence>
<dbReference type="PRINTS" id="PR00821">
    <property type="entry name" value="TAGLIPASE"/>
</dbReference>
<dbReference type="FunFam" id="3.40.50.1820:FF:000076">
    <property type="entry name" value="phospholipase A1"/>
    <property type="match status" value="1"/>
</dbReference>
<keyword evidence="7" id="KW-1185">Reference proteome</keyword>
<feature type="domain" description="Lipase" evidence="5">
    <location>
        <begin position="81"/>
        <end position="363"/>
    </location>
</feature>
<dbReference type="GO" id="GO:0017171">
    <property type="term" value="F:serine hydrolase activity"/>
    <property type="evidence" value="ECO:0007669"/>
    <property type="project" value="TreeGrafter"/>
</dbReference>
<evidence type="ECO:0000259" key="5">
    <source>
        <dbReference type="Pfam" id="PF00151"/>
    </source>
</evidence>
<dbReference type="InterPro" id="IPR000734">
    <property type="entry name" value="TAG_lipase"/>
</dbReference>
<dbReference type="Proteomes" id="UP000037069">
    <property type="component" value="Unassembled WGS sequence"/>
</dbReference>
<evidence type="ECO:0000256" key="2">
    <source>
        <dbReference type="ARBA" id="ARBA00010701"/>
    </source>
</evidence>
<dbReference type="PANTHER" id="PTHR11610:SF151">
    <property type="entry name" value="PHOSPHOLIPASE A1 MEMBER A-LIKE PROTEIN"/>
    <property type="match status" value="1"/>
</dbReference>
<dbReference type="Gene3D" id="3.40.50.1820">
    <property type="entry name" value="alpha/beta hydrolase"/>
    <property type="match status" value="1"/>
</dbReference>
<proteinExistence type="inferred from homology"/>
<evidence type="ECO:0000256" key="4">
    <source>
        <dbReference type="RuleBase" id="RU004262"/>
    </source>
</evidence>
<dbReference type="PANTHER" id="PTHR11610">
    <property type="entry name" value="LIPASE"/>
    <property type="match status" value="1"/>
</dbReference>
<accession>A0A0L0BV29</accession>
<dbReference type="GO" id="GO:0016042">
    <property type="term" value="P:lipid catabolic process"/>
    <property type="evidence" value="ECO:0007669"/>
    <property type="project" value="TreeGrafter"/>
</dbReference>
<dbReference type="EMBL" id="JRES01001418">
    <property type="protein sequence ID" value="KNC23099.1"/>
    <property type="molecule type" value="Genomic_DNA"/>
</dbReference>
<dbReference type="GO" id="GO:0016298">
    <property type="term" value="F:lipase activity"/>
    <property type="evidence" value="ECO:0007669"/>
    <property type="project" value="InterPro"/>
</dbReference>
<comment type="caution">
    <text evidence="6">The sequence shown here is derived from an EMBL/GenBank/DDBJ whole genome shotgun (WGS) entry which is preliminary data.</text>
</comment>
<reference evidence="6 7" key="1">
    <citation type="journal article" date="2015" name="Nat. Commun.">
        <title>Lucilia cuprina genome unlocks parasitic fly biology to underpin future interventions.</title>
        <authorList>
            <person name="Anstead C.A."/>
            <person name="Korhonen P.K."/>
            <person name="Young N.D."/>
            <person name="Hall R.S."/>
            <person name="Jex A.R."/>
            <person name="Murali S.C."/>
            <person name="Hughes D.S."/>
            <person name="Lee S.F."/>
            <person name="Perry T."/>
            <person name="Stroehlein A.J."/>
            <person name="Ansell B.R."/>
            <person name="Breugelmans B."/>
            <person name="Hofmann A."/>
            <person name="Qu J."/>
            <person name="Dugan S."/>
            <person name="Lee S.L."/>
            <person name="Chao H."/>
            <person name="Dinh H."/>
            <person name="Han Y."/>
            <person name="Doddapaneni H.V."/>
            <person name="Worley K.C."/>
            <person name="Muzny D.M."/>
            <person name="Ioannidis P."/>
            <person name="Waterhouse R.M."/>
            <person name="Zdobnov E.M."/>
            <person name="James P.J."/>
            <person name="Bagnall N.H."/>
            <person name="Kotze A.C."/>
            <person name="Gibbs R.A."/>
            <person name="Richards S."/>
            <person name="Batterham P."/>
            <person name="Gasser R.B."/>
        </authorList>
    </citation>
    <scope>NUCLEOTIDE SEQUENCE [LARGE SCALE GENOMIC DNA]</scope>
    <source>
        <strain evidence="6 7">LS</strain>
        <tissue evidence="6">Full body</tissue>
    </source>
</reference>
<comment type="subcellular location">
    <subcellularLocation>
        <location evidence="1">Secreted</location>
    </subcellularLocation>
</comment>
<evidence type="ECO:0000313" key="6">
    <source>
        <dbReference type="EMBL" id="KNC23099.1"/>
    </source>
</evidence>
<gene>
    <name evidence="6" type="ORF">FF38_07176</name>
</gene>
<sequence>MIFLQIRKNFNVNCSLFLILISALVFHVSLATAKTIPSYLIATRPNPYNDATEAMPTTTTTPAPAANRDITIGPCTWAIERKCPDKDITFYLYTRKNPSDRQFLHIDDSLNTSNLTNSYYDSKHPSKIIIHGYNSDMFLHPLQMMKMEYLAKGEYNIFYVDWSKLAPGPCYMSSVHNTKHAGACIAQLVERILDLGSSDIHVIGFSLGAQVTNYIAKNLATFQLPRITGLDPAMPLFVMASEKDKLDPSDAAYVDVIHTNAMVQGKLERCGHADFYMNGGIIQPGCTRNNPLNPFACSHQRATAYFLESIRSPKGFWGWACSSYIAYLLGMCPATNYLVEAGENVKRTTRGMFLINTNDTSPFALGKWTDLPTLGVKKPSSAAGISMTFRPPPQKGDPLLRNIDEWGKLDYSFNNLYHQEPTPFSQDPYGENWTYFSGDTSDITDNSVEEQDIGEYQSALGKHGHSGTEHPQYGWDAYKRNLTEGFIDNTIFRIPHVGRK</sequence>
<dbReference type="InterPro" id="IPR029058">
    <property type="entry name" value="AB_hydrolase_fold"/>
</dbReference>
<dbReference type="Pfam" id="PF00151">
    <property type="entry name" value="Lipase"/>
    <property type="match status" value="1"/>
</dbReference>
<dbReference type="OrthoDB" id="8183961at2759"/>
<dbReference type="InterPro" id="IPR033906">
    <property type="entry name" value="Lipase_N"/>
</dbReference>
<dbReference type="SUPFAM" id="SSF53474">
    <property type="entry name" value="alpha/beta-Hydrolases"/>
    <property type="match status" value="1"/>
</dbReference>
<dbReference type="InterPro" id="IPR013818">
    <property type="entry name" value="Lipase"/>
</dbReference>
<dbReference type="AlphaFoldDB" id="A0A0L0BV29"/>
<protein>
    <recommendedName>
        <fullName evidence="5">Lipase domain-containing protein</fullName>
    </recommendedName>
</protein>
<dbReference type="OMA" id="ITVGPCK"/>
<keyword evidence="3" id="KW-0964">Secreted</keyword>
<name>A0A0L0BV29_LUCCU</name>